<proteinExistence type="predicted"/>
<dbReference type="Proteomes" id="UP001374535">
    <property type="component" value="Chromosome 5"/>
</dbReference>
<gene>
    <name evidence="2" type="ORF">V8G54_017471</name>
</gene>
<organism evidence="2 3">
    <name type="scientific">Vigna mungo</name>
    <name type="common">Black gram</name>
    <name type="synonym">Phaseolus mungo</name>
    <dbReference type="NCBI Taxonomy" id="3915"/>
    <lineage>
        <taxon>Eukaryota</taxon>
        <taxon>Viridiplantae</taxon>
        <taxon>Streptophyta</taxon>
        <taxon>Embryophyta</taxon>
        <taxon>Tracheophyta</taxon>
        <taxon>Spermatophyta</taxon>
        <taxon>Magnoliopsida</taxon>
        <taxon>eudicotyledons</taxon>
        <taxon>Gunneridae</taxon>
        <taxon>Pentapetalae</taxon>
        <taxon>rosids</taxon>
        <taxon>fabids</taxon>
        <taxon>Fabales</taxon>
        <taxon>Fabaceae</taxon>
        <taxon>Papilionoideae</taxon>
        <taxon>50 kb inversion clade</taxon>
        <taxon>NPAAA clade</taxon>
        <taxon>indigoferoid/millettioid clade</taxon>
        <taxon>Phaseoleae</taxon>
        <taxon>Vigna</taxon>
    </lineage>
</organism>
<evidence type="ECO:0000313" key="3">
    <source>
        <dbReference type="Proteomes" id="UP001374535"/>
    </source>
</evidence>
<keyword evidence="1" id="KW-1133">Transmembrane helix</keyword>
<accession>A0AAQ3NN21</accession>
<protein>
    <submittedName>
        <fullName evidence="2">Uncharacterized protein</fullName>
    </submittedName>
</protein>
<feature type="transmembrane region" description="Helical" evidence="1">
    <location>
        <begin position="38"/>
        <end position="56"/>
    </location>
</feature>
<keyword evidence="1" id="KW-0812">Transmembrane</keyword>
<keyword evidence="3" id="KW-1185">Reference proteome</keyword>
<evidence type="ECO:0000313" key="2">
    <source>
        <dbReference type="EMBL" id="WVZ12941.1"/>
    </source>
</evidence>
<keyword evidence="1" id="KW-0472">Membrane</keyword>
<dbReference type="AlphaFoldDB" id="A0AAQ3NN21"/>
<sequence length="151" mass="16459">MPDPSSVTFRMTCLAISSPNISFRASRKYSLNNVYLEYNPPSIATTVLFIFISLLLRPPVMPPLPSLPIFFKIPTMPAAANRAALRVTTSHTFTTIFLAFKGTSGISNISLRILATSLKSGVLSSCMAAIKGVLNFHQVTVFSSRDMKENG</sequence>
<name>A0AAQ3NN21_VIGMU</name>
<evidence type="ECO:0000256" key="1">
    <source>
        <dbReference type="SAM" id="Phobius"/>
    </source>
</evidence>
<reference evidence="2 3" key="1">
    <citation type="journal article" date="2023" name="Life. Sci Alliance">
        <title>Evolutionary insights into 3D genome organization and epigenetic landscape of Vigna mungo.</title>
        <authorList>
            <person name="Junaid A."/>
            <person name="Singh B."/>
            <person name="Bhatia S."/>
        </authorList>
    </citation>
    <scope>NUCLEOTIDE SEQUENCE [LARGE SCALE GENOMIC DNA]</scope>
    <source>
        <strain evidence="2">Urdbean</strain>
    </source>
</reference>
<dbReference type="EMBL" id="CP144696">
    <property type="protein sequence ID" value="WVZ12941.1"/>
    <property type="molecule type" value="Genomic_DNA"/>
</dbReference>